<comment type="similarity">
    <text evidence="2 7">Belongs to the PRP38 family.</text>
</comment>
<dbReference type="AlphaFoldDB" id="A0A1V9YKV7"/>
<comment type="subcellular location">
    <subcellularLocation>
        <location evidence="1 7">Nucleus</location>
    </subcellularLocation>
</comment>
<keyword evidence="4 7" id="KW-0747">Spliceosome</keyword>
<accession>A0A1V9YKV7</accession>
<organism evidence="9 10">
    <name type="scientific">Achlya hypogyna</name>
    <name type="common">Oomycete</name>
    <name type="synonym">Protoachlya hypogyna</name>
    <dbReference type="NCBI Taxonomy" id="1202772"/>
    <lineage>
        <taxon>Eukaryota</taxon>
        <taxon>Sar</taxon>
        <taxon>Stramenopiles</taxon>
        <taxon>Oomycota</taxon>
        <taxon>Saprolegniomycetes</taxon>
        <taxon>Saprolegniales</taxon>
        <taxon>Achlyaceae</taxon>
        <taxon>Achlya</taxon>
    </lineage>
</organism>
<dbReference type="PANTHER" id="PTHR23142">
    <property type="entry name" value="PRE-MRNA-SPLICING FACTOR 38A-RELATED"/>
    <property type="match status" value="1"/>
</dbReference>
<dbReference type="OrthoDB" id="190958at2759"/>
<gene>
    <name evidence="9" type="ORF">ACHHYP_10638</name>
</gene>
<sequence length="232" mass="26451">MNTTDVGATNVHGVNPQHLVEKILRNRIYDCMYWKEQCFGLTEETLVEKAIELTYIAGHFGGNQQPSPFLCLLLKMLQMQPDMEVVMTFIENGDYKYVTALGAMYLRLTGKPVEIYPVLENLLADYRKVRFRKTIGWEVMHMDEVADLLLREEYFCNIALPRLVDRYQLEAMNLLPKRKSALDEALMSDDDDDMADSDDDSDDSDDDDEEKKAATVAIDVKVDDDSDSDAAA</sequence>
<protein>
    <recommendedName>
        <fullName evidence="7">Pre-mRNA-splicing factor 38</fullName>
    </recommendedName>
</protein>
<name>A0A1V9YKV7_ACHHY</name>
<dbReference type="EMBL" id="JNBR01001513">
    <property type="protein sequence ID" value="OQR86352.1"/>
    <property type="molecule type" value="Genomic_DNA"/>
</dbReference>
<feature type="region of interest" description="Disordered" evidence="8">
    <location>
        <begin position="186"/>
        <end position="232"/>
    </location>
</feature>
<comment type="caution">
    <text evidence="9">The sequence shown here is derived from an EMBL/GenBank/DDBJ whole genome shotgun (WGS) entry which is preliminary data.</text>
</comment>
<evidence type="ECO:0000256" key="6">
    <source>
        <dbReference type="ARBA" id="ARBA00023242"/>
    </source>
</evidence>
<evidence type="ECO:0000256" key="7">
    <source>
        <dbReference type="RuleBase" id="RU367025"/>
    </source>
</evidence>
<reference evidence="9 10" key="1">
    <citation type="journal article" date="2014" name="Genome Biol. Evol.">
        <title>The secreted proteins of Achlya hypogyna and Thraustotheca clavata identify the ancestral oomycete secretome and reveal gene acquisitions by horizontal gene transfer.</title>
        <authorList>
            <person name="Misner I."/>
            <person name="Blouin N."/>
            <person name="Leonard G."/>
            <person name="Richards T.A."/>
            <person name="Lane C.E."/>
        </authorList>
    </citation>
    <scope>NUCLEOTIDE SEQUENCE [LARGE SCALE GENOMIC DNA]</scope>
    <source>
        <strain evidence="9 10">ATCC 48635</strain>
    </source>
</reference>
<evidence type="ECO:0000313" key="9">
    <source>
        <dbReference type="EMBL" id="OQR86352.1"/>
    </source>
</evidence>
<dbReference type="GO" id="GO:0000398">
    <property type="term" value="P:mRNA splicing, via spliceosome"/>
    <property type="evidence" value="ECO:0007669"/>
    <property type="project" value="UniProtKB-UniRule"/>
</dbReference>
<comment type="function">
    <text evidence="7">Required for pre-mRNA splicing.</text>
</comment>
<dbReference type="STRING" id="1202772.A0A1V9YKV7"/>
<proteinExistence type="inferred from homology"/>
<evidence type="ECO:0000256" key="2">
    <source>
        <dbReference type="ARBA" id="ARBA00006164"/>
    </source>
</evidence>
<evidence type="ECO:0000256" key="5">
    <source>
        <dbReference type="ARBA" id="ARBA00023187"/>
    </source>
</evidence>
<dbReference type="Pfam" id="PF03371">
    <property type="entry name" value="PRP38"/>
    <property type="match status" value="1"/>
</dbReference>
<feature type="compositionally biased region" description="Acidic residues" evidence="8">
    <location>
        <begin position="186"/>
        <end position="209"/>
    </location>
</feature>
<keyword evidence="6 7" id="KW-0539">Nucleus</keyword>
<dbReference type="Proteomes" id="UP000243579">
    <property type="component" value="Unassembled WGS sequence"/>
</dbReference>
<evidence type="ECO:0000313" key="10">
    <source>
        <dbReference type="Proteomes" id="UP000243579"/>
    </source>
</evidence>
<evidence type="ECO:0000256" key="1">
    <source>
        <dbReference type="ARBA" id="ARBA00004123"/>
    </source>
</evidence>
<evidence type="ECO:0000256" key="8">
    <source>
        <dbReference type="SAM" id="MobiDB-lite"/>
    </source>
</evidence>
<evidence type="ECO:0000256" key="4">
    <source>
        <dbReference type="ARBA" id="ARBA00022728"/>
    </source>
</evidence>
<dbReference type="InterPro" id="IPR005037">
    <property type="entry name" value="PRP38"/>
</dbReference>
<keyword evidence="3 7" id="KW-0507">mRNA processing</keyword>
<feature type="compositionally biased region" description="Acidic residues" evidence="8">
    <location>
        <begin position="222"/>
        <end position="232"/>
    </location>
</feature>
<evidence type="ECO:0000256" key="3">
    <source>
        <dbReference type="ARBA" id="ARBA00022664"/>
    </source>
</evidence>
<dbReference type="GO" id="GO:0005681">
    <property type="term" value="C:spliceosomal complex"/>
    <property type="evidence" value="ECO:0007669"/>
    <property type="project" value="UniProtKB-KW"/>
</dbReference>
<keyword evidence="5 7" id="KW-0508">mRNA splicing</keyword>
<keyword evidence="10" id="KW-1185">Reference proteome</keyword>